<evidence type="ECO:0000256" key="6">
    <source>
        <dbReference type="ARBA" id="ARBA00044196"/>
    </source>
</evidence>
<comment type="subcellular location">
    <subcellularLocation>
        <location evidence="1">Cytoplasm</location>
        <location evidence="1">Cytosol</location>
    </subcellularLocation>
</comment>
<dbReference type="GeneID" id="36283960"/>
<dbReference type="InterPro" id="IPR011004">
    <property type="entry name" value="Trimer_LpxA-like_sf"/>
</dbReference>
<dbReference type="PANTHER" id="PTHR45989">
    <property type="entry name" value="TRANSLATION INITIATION FACTOR EIF-2B SUBUNIT GAMMA"/>
    <property type="match status" value="1"/>
</dbReference>
<feature type="region of interest" description="Disordered" evidence="9">
    <location>
        <begin position="318"/>
        <end position="337"/>
    </location>
</feature>
<evidence type="ECO:0000256" key="4">
    <source>
        <dbReference type="ARBA" id="ARBA00022540"/>
    </source>
</evidence>
<dbReference type="Gene3D" id="2.160.10.10">
    <property type="entry name" value="Hexapeptide repeat proteins"/>
    <property type="match status" value="1"/>
</dbReference>
<dbReference type="GO" id="GO:0002183">
    <property type="term" value="P:cytoplasmic translational initiation"/>
    <property type="evidence" value="ECO:0007669"/>
    <property type="project" value="TreeGrafter"/>
</dbReference>
<reference evidence="11" key="1">
    <citation type="submission" date="2016-03" db="EMBL/GenBank/DDBJ databases">
        <title>Updated assembly of Pseudogymnoascus destructans, the fungus causing white-nose syndrome of bats.</title>
        <authorList>
            <person name="Palmer J.M."/>
            <person name="Drees K.P."/>
            <person name="Foster J.T."/>
            <person name="Lindner D.L."/>
        </authorList>
    </citation>
    <scope>NUCLEOTIDE SEQUENCE [LARGE SCALE GENOMIC DNA]</scope>
    <source>
        <strain evidence="11">20631-21</strain>
    </source>
</reference>
<evidence type="ECO:0000256" key="5">
    <source>
        <dbReference type="ARBA" id="ARBA00022917"/>
    </source>
</evidence>
<dbReference type="GO" id="GO:0003743">
    <property type="term" value="F:translation initiation factor activity"/>
    <property type="evidence" value="ECO:0007669"/>
    <property type="project" value="UniProtKB-KW"/>
</dbReference>
<dbReference type="InterPro" id="IPR056729">
    <property type="entry name" value="GMPPB_C"/>
</dbReference>
<dbReference type="GO" id="GO:0005851">
    <property type="term" value="C:eukaryotic translation initiation factor 2B complex"/>
    <property type="evidence" value="ECO:0007669"/>
    <property type="project" value="TreeGrafter"/>
</dbReference>
<feature type="compositionally biased region" description="Acidic residues" evidence="9">
    <location>
        <begin position="322"/>
        <end position="337"/>
    </location>
</feature>
<feature type="region of interest" description="Disordered" evidence="9">
    <location>
        <begin position="363"/>
        <end position="382"/>
    </location>
</feature>
<evidence type="ECO:0000313" key="11">
    <source>
        <dbReference type="EMBL" id="OAF62463.1"/>
    </source>
</evidence>
<dbReference type="EMBL" id="KV441387">
    <property type="protein sequence ID" value="OAF62463.1"/>
    <property type="molecule type" value="Genomic_DNA"/>
</dbReference>
<keyword evidence="3" id="KW-0963">Cytoplasm</keyword>
<proteinExistence type="inferred from homology"/>
<dbReference type="CDD" id="cd04652">
    <property type="entry name" value="LbH_eIF2B_gamma_C"/>
    <property type="match status" value="1"/>
</dbReference>
<dbReference type="SUPFAM" id="SSF51161">
    <property type="entry name" value="Trimeric LpxA-like enzymes"/>
    <property type="match status" value="1"/>
</dbReference>
<accession>A0A177AMF6</accession>
<name>A0A177AMF6_9PEZI</name>
<gene>
    <name evidence="11" type="ORF">VC83_00867</name>
</gene>
<dbReference type="Proteomes" id="UP000077154">
    <property type="component" value="Unassembled WGS sequence"/>
</dbReference>
<evidence type="ECO:0000256" key="1">
    <source>
        <dbReference type="ARBA" id="ARBA00004514"/>
    </source>
</evidence>
<dbReference type="eggNOG" id="KOG1462">
    <property type="taxonomic scope" value="Eukaryota"/>
</dbReference>
<dbReference type="RefSeq" id="XP_024327735.1">
    <property type="nucleotide sequence ID" value="XM_024464554.1"/>
</dbReference>
<evidence type="ECO:0000259" key="10">
    <source>
        <dbReference type="Pfam" id="PF25087"/>
    </source>
</evidence>
<organism evidence="11">
    <name type="scientific">Pseudogymnoascus destructans</name>
    <dbReference type="NCBI Taxonomy" id="655981"/>
    <lineage>
        <taxon>Eukaryota</taxon>
        <taxon>Fungi</taxon>
        <taxon>Dikarya</taxon>
        <taxon>Ascomycota</taxon>
        <taxon>Pezizomycotina</taxon>
        <taxon>Leotiomycetes</taxon>
        <taxon>Thelebolales</taxon>
        <taxon>Thelebolaceae</taxon>
        <taxon>Pseudogymnoascus</taxon>
    </lineage>
</organism>
<dbReference type="VEuPathDB" id="FungiDB:GMDG_00021"/>
<evidence type="ECO:0000256" key="3">
    <source>
        <dbReference type="ARBA" id="ARBA00022490"/>
    </source>
</evidence>
<evidence type="ECO:0000256" key="2">
    <source>
        <dbReference type="ARBA" id="ARBA00007878"/>
    </source>
</evidence>
<keyword evidence="5" id="KW-0648">Protein biosynthesis</keyword>
<dbReference type="AlphaFoldDB" id="A0A177AMF6"/>
<dbReference type="InterPro" id="IPR029044">
    <property type="entry name" value="Nucleotide-diphossugar_trans"/>
</dbReference>
<dbReference type="GO" id="GO:0005829">
    <property type="term" value="C:cytosol"/>
    <property type="evidence" value="ECO:0007669"/>
    <property type="project" value="UniProtKB-SubCell"/>
</dbReference>
<sequence>MPHALSMPAPGFQAIILCGPGVSFDTFTSKPEESPKALLPIANRPMVWYPLDFCYRMGITKIHLVAPPTSAPAIQAALNTNPHLTALPSPKPDLIAPVDLDQTTGTAQIFRLPEVLKEIKGDFIVLPCDLVCELGGEALLETWMIREAGLGGATGGGEEFNGPKMAIGGEKGGRRGGLGVWYETKIEVPKGELGVKGEETDFLATAPIEQGPVPAHQNSLLRDTSKVVLSFPTDTLNDTVEMKNMLPVRQSLVAKHGNVRMLTTHRDAHIYIFPAWVLDMINKNDDMDNLSEDVIGWWAKASWQNGFAERLGLREIFHGEEPSNDEEALERDEESKEDIDIAAISTTSVSRVETLKSSITISATEQSPQIDAQDSSTTEATTDPLIVPPFLAFIHKSQPYGTPGAPVVRRVDTAPLLLMISLQLAKLEAIDQVGRQDASPLAHASKVAYPQGIAGRCTVTRQDCLLADNVTVEERSAVKECVIGANCKVGEGAKLFRCVLMEGAVVGKGCKISGSILGRRSVVGNDSVLQDCEVEDNMRIEAKTEAKNEKFRSSEGLEATEEEMADAFADEIDHEA</sequence>
<dbReference type="GO" id="GO:0005085">
    <property type="term" value="F:guanyl-nucleotide exchange factor activity"/>
    <property type="evidence" value="ECO:0007669"/>
    <property type="project" value="TreeGrafter"/>
</dbReference>
<dbReference type="SUPFAM" id="SSF53448">
    <property type="entry name" value="Nucleotide-diphospho-sugar transferases"/>
    <property type="match status" value="1"/>
</dbReference>
<comment type="subunit">
    <text evidence="8">Component of the translation initiation factor 2B (eIF2B) complex which is a heterodecamer of two sets of five different subunits: alpha, beta, gamma, delta and epsilon. Subunits alpha, beta and delta comprise a regulatory subcomplex and subunits epsilon and gamma comprise a catalytic subcomplex. Within the complex, the hexameric regulatory complex resides at the center, with the two heterodimeric catalytic subcomplexes bound on opposite sides.</text>
</comment>
<evidence type="ECO:0000256" key="9">
    <source>
        <dbReference type="SAM" id="MobiDB-lite"/>
    </source>
</evidence>
<feature type="domain" description="Mannose-1-phosphate guanyltransferase C-terminal" evidence="10">
    <location>
        <begin position="462"/>
        <end position="533"/>
    </location>
</feature>
<dbReference type="Pfam" id="PF25087">
    <property type="entry name" value="GMPPB_C"/>
    <property type="match status" value="1"/>
</dbReference>
<protein>
    <recommendedName>
        <fullName evidence="6">Translation initiation factor eIF2B subunit gamma</fullName>
    </recommendedName>
    <alternativeName>
        <fullName evidence="7">eIF2B GDP-GTP exchange factor subunit gamma</fullName>
    </alternativeName>
</protein>
<comment type="similarity">
    <text evidence="2">Belongs to the eIF-2B gamma/epsilon subunits family.</text>
</comment>
<evidence type="ECO:0000256" key="7">
    <source>
        <dbReference type="ARBA" id="ARBA00044229"/>
    </source>
</evidence>
<keyword evidence="4" id="KW-0396">Initiation factor</keyword>
<evidence type="ECO:0000256" key="8">
    <source>
        <dbReference type="ARBA" id="ARBA00046432"/>
    </source>
</evidence>
<dbReference type="OrthoDB" id="10250549at2759"/>
<dbReference type="PANTHER" id="PTHR45989:SF1">
    <property type="entry name" value="TRANSLATION INITIATION FACTOR EIF-2B SUBUNIT GAMMA"/>
    <property type="match status" value="1"/>
</dbReference>
<dbReference type="Gene3D" id="3.90.550.10">
    <property type="entry name" value="Spore Coat Polysaccharide Biosynthesis Protein SpsA, Chain A"/>
    <property type="match status" value="1"/>
</dbReference>
<feature type="compositionally biased region" description="Polar residues" evidence="9">
    <location>
        <begin position="363"/>
        <end position="381"/>
    </location>
</feature>
<dbReference type="InterPro" id="IPR051960">
    <property type="entry name" value="eIF2B_gamma"/>
</dbReference>